<feature type="region of interest" description="Disordered" evidence="1">
    <location>
        <begin position="1"/>
        <end position="20"/>
    </location>
</feature>
<name>A0ABS5KM58_9ACTN</name>
<evidence type="ECO:0000313" key="3">
    <source>
        <dbReference type="Proteomes" id="UP000730482"/>
    </source>
</evidence>
<proteinExistence type="predicted"/>
<gene>
    <name evidence="2" type="ORF">KGQ19_09680</name>
</gene>
<protein>
    <submittedName>
        <fullName evidence="2">Uncharacterized protein</fullName>
    </submittedName>
</protein>
<evidence type="ECO:0000313" key="2">
    <source>
        <dbReference type="EMBL" id="MBS2547141.1"/>
    </source>
</evidence>
<dbReference type="EMBL" id="JAAFYZ010000023">
    <property type="protein sequence ID" value="MBS2547141.1"/>
    <property type="molecule type" value="Genomic_DNA"/>
</dbReference>
<comment type="caution">
    <text evidence="2">The sequence shown here is derived from an EMBL/GenBank/DDBJ whole genome shotgun (WGS) entry which is preliminary data.</text>
</comment>
<keyword evidence="3" id="KW-1185">Reference proteome</keyword>
<reference evidence="2 3" key="1">
    <citation type="submission" date="2020-02" db="EMBL/GenBank/DDBJ databases">
        <title>Acidophilic actinobacteria isolated from forest soil.</title>
        <authorList>
            <person name="Golinska P."/>
        </authorList>
    </citation>
    <scope>NUCLEOTIDE SEQUENCE [LARGE SCALE GENOMIC DNA]</scope>
    <source>
        <strain evidence="2 3">NL8</strain>
    </source>
</reference>
<organism evidence="2 3">
    <name type="scientific">Catenulispora pinistramenti</name>
    <dbReference type="NCBI Taxonomy" id="2705254"/>
    <lineage>
        <taxon>Bacteria</taxon>
        <taxon>Bacillati</taxon>
        <taxon>Actinomycetota</taxon>
        <taxon>Actinomycetes</taxon>
        <taxon>Catenulisporales</taxon>
        <taxon>Catenulisporaceae</taxon>
        <taxon>Catenulispora</taxon>
    </lineage>
</organism>
<evidence type="ECO:0000256" key="1">
    <source>
        <dbReference type="SAM" id="MobiDB-lite"/>
    </source>
</evidence>
<sequence length="102" mass="11130">MSAISVYDDQAPYASSATERSHDAHREVLLGVQRALAANWVDDQPRIAVVERDGLAIVYVSTACALDPQVRLDIRGAVRAALAQYTSLAPHTNVVFLRRRAA</sequence>
<dbReference type="Proteomes" id="UP000730482">
    <property type="component" value="Unassembled WGS sequence"/>
</dbReference>
<dbReference type="RefSeq" id="WP_212008742.1">
    <property type="nucleotide sequence ID" value="NZ_JAAFYZ010000023.1"/>
</dbReference>
<accession>A0ABS5KM58</accession>